<keyword evidence="2 5" id="KW-0238">DNA-binding</keyword>
<dbReference type="Pfam" id="PF00196">
    <property type="entry name" value="GerE"/>
    <property type="match status" value="1"/>
</dbReference>
<feature type="domain" description="HTH luxR-type" evidence="4">
    <location>
        <begin position="172"/>
        <end position="237"/>
    </location>
</feature>
<name>A0A7W6EII1_9HYPH</name>
<proteinExistence type="predicted"/>
<evidence type="ECO:0000256" key="1">
    <source>
        <dbReference type="ARBA" id="ARBA00023015"/>
    </source>
</evidence>
<dbReference type="EMBL" id="JACICC010000011">
    <property type="protein sequence ID" value="MBB3811113.1"/>
    <property type="molecule type" value="Genomic_DNA"/>
</dbReference>
<gene>
    <name evidence="5" type="ORF">FHS81_003225</name>
</gene>
<dbReference type="Proteomes" id="UP000537592">
    <property type="component" value="Unassembled WGS sequence"/>
</dbReference>
<protein>
    <submittedName>
        <fullName evidence="5">DNA-binding CsgD family transcriptional regulator</fullName>
    </submittedName>
</protein>
<dbReference type="Gene3D" id="1.10.10.10">
    <property type="entry name" value="Winged helix-like DNA-binding domain superfamily/Winged helix DNA-binding domain"/>
    <property type="match status" value="1"/>
</dbReference>
<evidence type="ECO:0000313" key="6">
    <source>
        <dbReference type="Proteomes" id="UP000537592"/>
    </source>
</evidence>
<dbReference type="InterPro" id="IPR005143">
    <property type="entry name" value="TF_LuxR_autoind-bd_dom"/>
</dbReference>
<evidence type="ECO:0000313" key="5">
    <source>
        <dbReference type="EMBL" id="MBB3811113.1"/>
    </source>
</evidence>
<dbReference type="InterPro" id="IPR036388">
    <property type="entry name" value="WH-like_DNA-bd_sf"/>
</dbReference>
<dbReference type="CDD" id="cd06170">
    <property type="entry name" value="LuxR_C_like"/>
    <property type="match status" value="1"/>
</dbReference>
<dbReference type="Gene3D" id="3.30.450.80">
    <property type="entry name" value="Transcription factor LuxR-like, autoinducer-binding domain"/>
    <property type="match status" value="1"/>
</dbReference>
<evidence type="ECO:0000256" key="2">
    <source>
        <dbReference type="ARBA" id="ARBA00023125"/>
    </source>
</evidence>
<keyword evidence="3" id="KW-0804">Transcription</keyword>
<sequence>MLKNSPMSHFLVRNSEKTTIDAIKALIDEFCLTFSFNYLTYYAIDAPMIEDNTYLITNYPNNWQSHYFENEYQKIDPVLNFSRGRLTPLDWGHLPPQKGKGENFFSDARKHGLGNFGMTAPIRGQYGELVLVSVNANSSVREWSETWQHAIPDYTFFAYLLHMRILCAIGEANKPVPRLSPQEAEIMRWAVRGKSAWETGKLMDLTERTVQFYFRNIYAKLEVATKTQAVARVVREHLIPL</sequence>
<dbReference type="GO" id="GO:0003677">
    <property type="term" value="F:DNA binding"/>
    <property type="evidence" value="ECO:0007669"/>
    <property type="project" value="UniProtKB-KW"/>
</dbReference>
<keyword evidence="1" id="KW-0805">Transcription regulation</keyword>
<dbReference type="PANTHER" id="PTHR44688">
    <property type="entry name" value="DNA-BINDING TRANSCRIPTIONAL ACTIVATOR DEVR_DOSR"/>
    <property type="match status" value="1"/>
</dbReference>
<dbReference type="SUPFAM" id="SSF75516">
    <property type="entry name" value="Pheromone-binding domain of LuxR-like quorum-sensing transcription factors"/>
    <property type="match status" value="1"/>
</dbReference>
<dbReference type="GO" id="GO:0006355">
    <property type="term" value="P:regulation of DNA-templated transcription"/>
    <property type="evidence" value="ECO:0007669"/>
    <property type="project" value="InterPro"/>
</dbReference>
<accession>A0A7W6EII1</accession>
<dbReference type="SUPFAM" id="SSF46894">
    <property type="entry name" value="C-terminal effector domain of the bipartite response regulators"/>
    <property type="match status" value="1"/>
</dbReference>
<reference evidence="5 6" key="1">
    <citation type="submission" date="2020-08" db="EMBL/GenBank/DDBJ databases">
        <title>Genomic Encyclopedia of Type Strains, Phase IV (KMG-IV): sequencing the most valuable type-strain genomes for metagenomic binning, comparative biology and taxonomic classification.</title>
        <authorList>
            <person name="Goeker M."/>
        </authorList>
    </citation>
    <scope>NUCLEOTIDE SEQUENCE [LARGE SCALE GENOMIC DNA]</scope>
    <source>
        <strain evidence="5 6">DSM 28760</strain>
    </source>
</reference>
<dbReference type="InterPro" id="IPR036693">
    <property type="entry name" value="TF_LuxR_autoind-bd_dom_sf"/>
</dbReference>
<dbReference type="InterPro" id="IPR000792">
    <property type="entry name" value="Tscrpt_reg_LuxR_C"/>
</dbReference>
<dbReference type="PROSITE" id="PS50043">
    <property type="entry name" value="HTH_LUXR_2"/>
    <property type="match status" value="1"/>
</dbReference>
<evidence type="ECO:0000256" key="3">
    <source>
        <dbReference type="ARBA" id="ARBA00023163"/>
    </source>
</evidence>
<evidence type="ECO:0000259" key="4">
    <source>
        <dbReference type="PROSITE" id="PS50043"/>
    </source>
</evidence>
<dbReference type="PANTHER" id="PTHR44688:SF16">
    <property type="entry name" value="DNA-BINDING TRANSCRIPTIONAL ACTIVATOR DEVR_DOSR"/>
    <property type="match status" value="1"/>
</dbReference>
<dbReference type="InterPro" id="IPR016032">
    <property type="entry name" value="Sig_transdc_resp-reg_C-effctor"/>
</dbReference>
<dbReference type="RefSeq" id="WP_183754578.1">
    <property type="nucleotide sequence ID" value="NZ_JACICC010000011.1"/>
</dbReference>
<organism evidence="5 6">
    <name type="scientific">Pseudochelatococcus contaminans</name>
    <dbReference type="NCBI Taxonomy" id="1538103"/>
    <lineage>
        <taxon>Bacteria</taxon>
        <taxon>Pseudomonadati</taxon>
        <taxon>Pseudomonadota</taxon>
        <taxon>Alphaproteobacteria</taxon>
        <taxon>Hyphomicrobiales</taxon>
        <taxon>Chelatococcaceae</taxon>
        <taxon>Pseudochelatococcus</taxon>
    </lineage>
</organism>
<dbReference type="Pfam" id="PF03472">
    <property type="entry name" value="Autoind_bind"/>
    <property type="match status" value="1"/>
</dbReference>
<dbReference type="PRINTS" id="PR00038">
    <property type="entry name" value="HTHLUXR"/>
</dbReference>
<keyword evidence="6" id="KW-1185">Reference proteome</keyword>
<comment type="caution">
    <text evidence="5">The sequence shown here is derived from an EMBL/GenBank/DDBJ whole genome shotgun (WGS) entry which is preliminary data.</text>
</comment>
<dbReference type="SMART" id="SM00421">
    <property type="entry name" value="HTH_LUXR"/>
    <property type="match status" value="1"/>
</dbReference>
<dbReference type="AlphaFoldDB" id="A0A7W6EII1"/>